<evidence type="ECO:0000313" key="2">
    <source>
        <dbReference type="WBParaSite" id="TMUE_0000001739.1"/>
    </source>
</evidence>
<organism evidence="1 2">
    <name type="scientific">Trichuris muris</name>
    <name type="common">Mouse whipworm</name>
    <dbReference type="NCBI Taxonomy" id="70415"/>
    <lineage>
        <taxon>Eukaryota</taxon>
        <taxon>Metazoa</taxon>
        <taxon>Ecdysozoa</taxon>
        <taxon>Nematoda</taxon>
        <taxon>Enoplea</taxon>
        <taxon>Dorylaimia</taxon>
        <taxon>Trichinellida</taxon>
        <taxon>Trichuridae</taxon>
        <taxon>Trichuris</taxon>
    </lineage>
</organism>
<proteinExistence type="predicted"/>
<accession>A0A5S6Q3J7</accession>
<protein>
    <submittedName>
        <fullName evidence="2">Uncharacterized protein</fullName>
    </submittedName>
</protein>
<name>A0A5S6Q3J7_TRIMR</name>
<dbReference type="Proteomes" id="UP000046395">
    <property type="component" value="Unassembled WGS sequence"/>
</dbReference>
<dbReference type="WBParaSite" id="TMUE_0000001739.1">
    <property type="protein sequence ID" value="TMUE_0000001739.1"/>
    <property type="gene ID" value="WBGene00297616"/>
</dbReference>
<evidence type="ECO:0000313" key="1">
    <source>
        <dbReference type="Proteomes" id="UP000046395"/>
    </source>
</evidence>
<reference evidence="2" key="1">
    <citation type="submission" date="2019-12" db="UniProtKB">
        <authorList>
            <consortium name="WormBaseParasite"/>
        </authorList>
    </citation>
    <scope>IDENTIFICATION</scope>
</reference>
<keyword evidence="1" id="KW-1185">Reference proteome</keyword>
<sequence>MSEDDLVAFLQEKGLLHRERSCAKGHAMKLTSGRSGRSPTWRCRADGCSQEVSIREGTWFDGPRRRTSLETAVLFMYDWCRQTYSIQNCERELGMCRSAAVTWNRWMRNLATEAASMEIGQTIVTGGEQVWRRRCGGQDPFEQLLKDVSTLCPPS</sequence>
<dbReference type="AlphaFoldDB" id="A0A5S6Q3J7"/>